<proteinExistence type="predicted"/>
<evidence type="ECO:0000313" key="1">
    <source>
        <dbReference type="EMBL" id="GJS69417.1"/>
    </source>
</evidence>
<comment type="caution">
    <text evidence="1">The sequence shown here is derived from an EMBL/GenBank/DDBJ whole genome shotgun (WGS) entry which is preliminary data.</text>
</comment>
<keyword evidence="2" id="KW-1185">Reference proteome</keyword>
<sequence>MSMNCLLSNISNVSILISFMAQQQHAADVHPDELCPPNKRYDLMDANKKVDLEHVQCPPESKILTNIIKNHPLRFSIAASSSVPWIYMAPFWHTLKEDGSKYRLRFKLDKTELTLTLDDFRQIFHLPQATANDHNSFVPPPSFSDMVPFYKQVLGFTMKLKTQSNFKTTGLLQPWQTLCKIFSKCLTTRVTGWDQPPLQIMQMLYCFVNNIHVDYAELLWEGLYYSLHHPTSSIPYPRFFIKVSFFSHYMTIFPDISRSASRDMYHNLQDDDIMKNIFNLGRHKNKVRMQIPA</sequence>
<dbReference type="Proteomes" id="UP001151760">
    <property type="component" value="Unassembled WGS sequence"/>
</dbReference>
<name>A0ABQ4XXA7_9ASTR</name>
<accession>A0ABQ4XXA7</accession>
<organism evidence="1 2">
    <name type="scientific">Tanacetum coccineum</name>
    <dbReference type="NCBI Taxonomy" id="301880"/>
    <lineage>
        <taxon>Eukaryota</taxon>
        <taxon>Viridiplantae</taxon>
        <taxon>Streptophyta</taxon>
        <taxon>Embryophyta</taxon>
        <taxon>Tracheophyta</taxon>
        <taxon>Spermatophyta</taxon>
        <taxon>Magnoliopsida</taxon>
        <taxon>eudicotyledons</taxon>
        <taxon>Gunneridae</taxon>
        <taxon>Pentapetalae</taxon>
        <taxon>asterids</taxon>
        <taxon>campanulids</taxon>
        <taxon>Asterales</taxon>
        <taxon>Asteraceae</taxon>
        <taxon>Asteroideae</taxon>
        <taxon>Anthemideae</taxon>
        <taxon>Anthemidinae</taxon>
        <taxon>Tanacetum</taxon>
    </lineage>
</organism>
<reference evidence="1" key="2">
    <citation type="submission" date="2022-01" db="EMBL/GenBank/DDBJ databases">
        <authorList>
            <person name="Yamashiro T."/>
            <person name="Shiraishi A."/>
            <person name="Satake H."/>
            <person name="Nakayama K."/>
        </authorList>
    </citation>
    <scope>NUCLEOTIDE SEQUENCE</scope>
</reference>
<evidence type="ECO:0000313" key="2">
    <source>
        <dbReference type="Proteomes" id="UP001151760"/>
    </source>
</evidence>
<protein>
    <submittedName>
        <fullName evidence="1">Uncharacterized protein</fullName>
    </submittedName>
</protein>
<reference evidence="1" key="1">
    <citation type="journal article" date="2022" name="Int. J. Mol. Sci.">
        <title>Draft Genome of Tanacetum Coccineum: Genomic Comparison of Closely Related Tanacetum-Family Plants.</title>
        <authorList>
            <person name="Yamashiro T."/>
            <person name="Shiraishi A."/>
            <person name="Nakayama K."/>
            <person name="Satake H."/>
        </authorList>
    </citation>
    <scope>NUCLEOTIDE SEQUENCE</scope>
</reference>
<gene>
    <name evidence="1" type="ORF">Tco_0702258</name>
</gene>
<dbReference type="EMBL" id="BQNB010009860">
    <property type="protein sequence ID" value="GJS69417.1"/>
    <property type="molecule type" value="Genomic_DNA"/>
</dbReference>